<sequence>MAGKRSPEGCGFGDQPFAEGSADCRCQQAVTRAYSELVARGAPRSVAMEAAIRVFVYHHPEVPAFRAHDTVETWVYSGPLN</sequence>
<organism evidence="1 2">
    <name type="scientific">Inquilinus limosus MP06</name>
    <dbReference type="NCBI Taxonomy" id="1398085"/>
    <lineage>
        <taxon>Bacteria</taxon>
        <taxon>Pseudomonadati</taxon>
        <taxon>Pseudomonadota</taxon>
        <taxon>Alphaproteobacteria</taxon>
        <taxon>Rhodospirillales</taxon>
        <taxon>Rhodospirillaceae</taxon>
        <taxon>Inquilinus</taxon>
    </lineage>
</organism>
<dbReference type="Proteomes" id="UP000029995">
    <property type="component" value="Unassembled WGS sequence"/>
</dbReference>
<name>A0A0A0D0K7_9PROT</name>
<evidence type="ECO:0000313" key="1">
    <source>
        <dbReference type="EMBL" id="KGM32246.1"/>
    </source>
</evidence>
<evidence type="ECO:0000313" key="2">
    <source>
        <dbReference type="Proteomes" id="UP000029995"/>
    </source>
</evidence>
<dbReference type="AlphaFoldDB" id="A0A0A0D0K7"/>
<dbReference type="EMBL" id="JANX01000351">
    <property type="protein sequence ID" value="KGM32246.1"/>
    <property type="molecule type" value="Genomic_DNA"/>
</dbReference>
<accession>A0A0A0D0K7</accession>
<gene>
    <name evidence="1" type="ORF">P409_22510</name>
</gene>
<reference evidence="1 2" key="1">
    <citation type="submission" date="2014-01" db="EMBL/GenBank/DDBJ databases">
        <title>Genome sequence determination for a cystic fibrosis isolate, Inquilinus limosus.</title>
        <authorList>
            <person name="Pino M."/>
            <person name="Di Conza J."/>
            <person name="Gutkind G."/>
        </authorList>
    </citation>
    <scope>NUCLEOTIDE SEQUENCE [LARGE SCALE GENOMIC DNA]</scope>
    <source>
        <strain evidence="1 2">MP06</strain>
    </source>
</reference>
<protein>
    <submittedName>
        <fullName evidence="1">Uncharacterized protein</fullName>
    </submittedName>
</protein>
<proteinExistence type="predicted"/>
<comment type="caution">
    <text evidence="1">The sequence shown here is derived from an EMBL/GenBank/DDBJ whole genome shotgun (WGS) entry which is preliminary data.</text>
</comment>